<dbReference type="InterPro" id="IPR039737">
    <property type="entry name" value="INPP5A"/>
</dbReference>
<proteinExistence type="predicted"/>
<dbReference type="EMBL" id="MRZV01000902">
    <property type="protein sequence ID" value="PIK42806.1"/>
    <property type="molecule type" value="Genomic_DNA"/>
</dbReference>
<feature type="non-terminal residue" evidence="2">
    <location>
        <position position="117"/>
    </location>
</feature>
<sequence length="117" mass="13620">MMEPGVLLITANLGTLFEKPQEMLEVWMSKLYETIEKFNPSFIALHCQEVGGKKFKKCMKEVSSFVSHLMRSSSMEQYDRAAMYLDEDFTLDNHFTALGNIYFVHNSVKNIQCFDFK</sequence>
<gene>
    <name evidence="2" type="ORF">BSL78_20336</name>
</gene>
<dbReference type="Proteomes" id="UP000230750">
    <property type="component" value="Unassembled WGS sequence"/>
</dbReference>
<dbReference type="OrthoDB" id="5780965at2759"/>
<organism evidence="2 3">
    <name type="scientific">Stichopus japonicus</name>
    <name type="common">Sea cucumber</name>
    <dbReference type="NCBI Taxonomy" id="307972"/>
    <lineage>
        <taxon>Eukaryota</taxon>
        <taxon>Metazoa</taxon>
        <taxon>Echinodermata</taxon>
        <taxon>Eleutherozoa</taxon>
        <taxon>Echinozoa</taxon>
        <taxon>Holothuroidea</taxon>
        <taxon>Aspidochirotacea</taxon>
        <taxon>Aspidochirotida</taxon>
        <taxon>Stichopodidae</taxon>
        <taxon>Apostichopus</taxon>
    </lineage>
</organism>
<dbReference type="PANTHER" id="PTHR12997:SF2">
    <property type="entry name" value="INOSITOL POLYPHOSPHATE-5-PHOSPHATASE A"/>
    <property type="match status" value="1"/>
</dbReference>
<keyword evidence="1" id="KW-0378">Hydrolase</keyword>
<reference evidence="2 3" key="1">
    <citation type="journal article" date="2017" name="PLoS Biol.">
        <title>The sea cucumber genome provides insights into morphological evolution and visceral regeneration.</title>
        <authorList>
            <person name="Zhang X."/>
            <person name="Sun L."/>
            <person name="Yuan J."/>
            <person name="Sun Y."/>
            <person name="Gao Y."/>
            <person name="Zhang L."/>
            <person name="Li S."/>
            <person name="Dai H."/>
            <person name="Hamel J.F."/>
            <person name="Liu C."/>
            <person name="Yu Y."/>
            <person name="Liu S."/>
            <person name="Lin W."/>
            <person name="Guo K."/>
            <person name="Jin S."/>
            <person name="Xu P."/>
            <person name="Storey K.B."/>
            <person name="Huan P."/>
            <person name="Zhang T."/>
            <person name="Zhou Y."/>
            <person name="Zhang J."/>
            <person name="Lin C."/>
            <person name="Li X."/>
            <person name="Xing L."/>
            <person name="Huo D."/>
            <person name="Sun M."/>
            <person name="Wang L."/>
            <person name="Mercier A."/>
            <person name="Li F."/>
            <person name="Yang H."/>
            <person name="Xiang J."/>
        </authorList>
    </citation>
    <scope>NUCLEOTIDE SEQUENCE [LARGE SCALE GENOMIC DNA]</scope>
    <source>
        <strain evidence="2">Shaxun</strain>
        <tissue evidence="2">Muscle</tissue>
    </source>
</reference>
<protein>
    <submittedName>
        <fullName evidence="2">Putative type I inositol 1,4,5-trisphosphate 5-phosphatase</fullName>
    </submittedName>
</protein>
<dbReference type="GO" id="GO:0004445">
    <property type="term" value="F:inositol-polyphosphate 5-phosphatase activity"/>
    <property type="evidence" value="ECO:0007669"/>
    <property type="project" value="InterPro"/>
</dbReference>
<keyword evidence="3" id="KW-1185">Reference proteome</keyword>
<evidence type="ECO:0000256" key="1">
    <source>
        <dbReference type="ARBA" id="ARBA00022801"/>
    </source>
</evidence>
<evidence type="ECO:0000313" key="2">
    <source>
        <dbReference type="EMBL" id="PIK42806.1"/>
    </source>
</evidence>
<dbReference type="AlphaFoldDB" id="A0A2G8K457"/>
<comment type="caution">
    <text evidence="2">The sequence shown here is derived from an EMBL/GenBank/DDBJ whole genome shotgun (WGS) entry which is preliminary data.</text>
</comment>
<name>A0A2G8K457_STIJA</name>
<dbReference type="PANTHER" id="PTHR12997">
    <property type="entry name" value="TYPE I INOSITOL-1,4,5-TRISPHOSPHATE 5-PHOSPHATASE"/>
    <property type="match status" value="1"/>
</dbReference>
<evidence type="ECO:0000313" key="3">
    <source>
        <dbReference type="Proteomes" id="UP000230750"/>
    </source>
</evidence>
<dbReference type="STRING" id="307972.A0A2G8K457"/>
<accession>A0A2G8K457</accession>